<dbReference type="PANTHER" id="PTHR42110:SF1">
    <property type="entry name" value="L-ASPARAGINASE, PUTATIVE (AFU_ORTHOLOGUE AFUA_3G11890)-RELATED"/>
    <property type="match status" value="1"/>
</dbReference>
<organism evidence="2 3">
    <name type="scientific">Pseudogemmatithrix spongiicola</name>
    <dbReference type="NCBI Taxonomy" id="3062599"/>
    <lineage>
        <taxon>Bacteria</taxon>
        <taxon>Pseudomonadati</taxon>
        <taxon>Gemmatimonadota</taxon>
        <taxon>Gemmatimonadia</taxon>
        <taxon>Gemmatimonadales</taxon>
        <taxon>Gemmatimonadaceae</taxon>
        <taxon>Pseudogemmatithrix</taxon>
    </lineage>
</organism>
<reference evidence="2" key="1">
    <citation type="submission" date="2023-07" db="EMBL/GenBank/DDBJ databases">
        <authorList>
            <person name="Haufschild T."/>
            <person name="Kallscheuer N."/>
            <person name="Hammer J."/>
            <person name="Kohn T."/>
            <person name="Kabuu M."/>
            <person name="Jogler M."/>
            <person name="Wohfarth N."/>
            <person name="Heuer A."/>
            <person name="Rohde M."/>
            <person name="van Teeseling M.C.F."/>
            <person name="Jogler C."/>
        </authorList>
    </citation>
    <scope>NUCLEOTIDE SEQUENCE</scope>
    <source>
        <strain evidence="1">Strain 138</strain>
        <strain evidence="2">Strain 318</strain>
    </source>
</reference>
<evidence type="ECO:0000313" key="2">
    <source>
        <dbReference type="EMBL" id="WKW15347.1"/>
    </source>
</evidence>
<accession>A0AA49JV25</accession>
<keyword evidence="3" id="KW-1185">Reference proteome</keyword>
<dbReference type="EMBL" id="CP130613">
    <property type="protein sequence ID" value="WKW15347.1"/>
    <property type="molecule type" value="Genomic_DNA"/>
</dbReference>
<dbReference type="InterPro" id="IPR010349">
    <property type="entry name" value="Asparaginase_II"/>
</dbReference>
<gene>
    <name evidence="1" type="ORF">Strain138_001731</name>
    <name evidence="2" type="ORF">Strain318_001730</name>
</gene>
<evidence type="ECO:0000313" key="3">
    <source>
        <dbReference type="Proteomes" id="UP001229955"/>
    </source>
</evidence>
<dbReference type="Pfam" id="PF06089">
    <property type="entry name" value="Asparaginase_II"/>
    <property type="match status" value="1"/>
</dbReference>
<dbReference type="KEGG" id="pspc:Strain318_001730"/>
<sequence>MLALNLDVEITRGDTVESLHRVHAAVIGADDVLIAAARDAALVTMWRSCAKPFQVLPLLASGGFEQLGWGHEELALACASHGGEPEHVAIAERMLASIGLEEGDLACGPHEPLTTRGARVLRESGAIPTRLHNNCSGKHAAMLARAKTAGWATVGYEAADHPVQRACLGEVSAWTGVPLDDMPLGVDGCGVAVMALPLDRMALAYARWGRAVHAGEELPARTAAAIRKHPHLIGGTERFDTVLLEETKGAVIAKVGAEGVHTVTVPSLGIGLAVKVEDGAQRAQHVAVLRALQQLSVLPQSLPSRLAEFVERPIKNTRGESVGQVRSALRA</sequence>
<dbReference type="Proteomes" id="UP001229955">
    <property type="component" value="Chromosome"/>
</dbReference>
<dbReference type="PANTHER" id="PTHR42110">
    <property type="entry name" value="L-ASPARAGINASE, PUTATIVE (AFU_ORTHOLOGUE AFUA_3G11890)-RELATED"/>
    <property type="match status" value="1"/>
</dbReference>
<protein>
    <submittedName>
        <fullName evidence="2">Asparaginase</fullName>
    </submittedName>
</protein>
<proteinExistence type="predicted"/>
<dbReference type="EMBL" id="CP130612">
    <property type="protein sequence ID" value="WKW12440.1"/>
    <property type="molecule type" value="Genomic_DNA"/>
</dbReference>
<evidence type="ECO:0000313" key="1">
    <source>
        <dbReference type="EMBL" id="WKW12440.1"/>
    </source>
</evidence>
<dbReference type="RefSeq" id="WP_367885318.1">
    <property type="nucleotide sequence ID" value="NZ_CP130612.1"/>
</dbReference>
<accession>A0AA49K0U0</accession>
<name>A0AA49K0U0_9BACT</name>
<dbReference type="AlphaFoldDB" id="A0AA49K0U0"/>